<dbReference type="AlphaFoldDB" id="A0A4R6GJK4"/>
<protein>
    <submittedName>
        <fullName evidence="7">Transporter (CPA2 family)</fullName>
    </submittedName>
</protein>
<feature type="transmembrane region" description="Helical" evidence="5">
    <location>
        <begin position="365"/>
        <end position="383"/>
    </location>
</feature>
<evidence type="ECO:0000256" key="4">
    <source>
        <dbReference type="ARBA" id="ARBA00023136"/>
    </source>
</evidence>
<accession>A0A4R6GJK4</accession>
<feature type="transmembrane region" description="Helical" evidence="5">
    <location>
        <begin position="195"/>
        <end position="219"/>
    </location>
</feature>
<sequence>MTSHSFFPNMPHALNVLTATGLLLIAGVLGAHLLRRLFPQVPAITAYVLTGLLIGPSVFNLIDVALLSEISLLVDLALGLVLFELGRRVDYKWLLREKGLLITGVALSTLTFLALFILLTQFGVSKLVASMVAALGMATSPAVILNVVREVKAEGQLTERMLNIVVIGNALAFIVFSMGLAAVHVEYEAGWESYILHPLYLLLGSAVLGWIISRLLVWIGQWLGRDSQAQLILVLALIASTVGIAVMLNLSALIALLVFGIASRSYDARHAIVEPDLSQFSGLFYVALFVFAGAKLELSHLMDLWPVVLAFIALRLLIAIGMTTGLARLNGITMRKGALLGLGLVPLSGFNIIMVQHAVGYYPQFGAQLSALVVSILVILELLGPICTRYALVASGEAKN</sequence>
<keyword evidence="3 5" id="KW-1133">Transmembrane helix</keyword>
<reference evidence="7 8" key="1">
    <citation type="submission" date="2019-03" db="EMBL/GenBank/DDBJ databases">
        <title>Genomic Encyclopedia of Type Strains, Phase IV (KMG-IV): sequencing the most valuable type-strain genomes for metagenomic binning, comparative biology and taxonomic classification.</title>
        <authorList>
            <person name="Goeker M."/>
        </authorList>
    </citation>
    <scope>NUCLEOTIDE SEQUENCE [LARGE SCALE GENOMIC DNA]</scope>
    <source>
        <strain evidence="7 8">DSM 18555</strain>
    </source>
</reference>
<dbReference type="Proteomes" id="UP000294737">
    <property type="component" value="Unassembled WGS sequence"/>
</dbReference>
<evidence type="ECO:0000256" key="2">
    <source>
        <dbReference type="ARBA" id="ARBA00022692"/>
    </source>
</evidence>
<dbReference type="GO" id="GO:0015297">
    <property type="term" value="F:antiporter activity"/>
    <property type="evidence" value="ECO:0007669"/>
    <property type="project" value="InterPro"/>
</dbReference>
<feature type="transmembrane region" description="Helical" evidence="5">
    <location>
        <begin position="304"/>
        <end position="327"/>
    </location>
</feature>
<dbReference type="InterPro" id="IPR006153">
    <property type="entry name" value="Cation/H_exchanger_TM"/>
</dbReference>
<keyword evidence="2 5" id="KW-0812">Transmembrane</keyword>
<dbReference type="GO" id="GO:1902600">
    <property type="term" value="P:proton transmembrane transport"/>
    <property type="evidence" value="ECO:0007669"/>
    <property type="project" value="InterPro"/>
</dbReference>
<feature type="transmembrane region" description="Helical" evidence="5">
    <location>
        <begin position="65"/>
        <end position="87"/>
    </location>
</feature>
<comment type="caution">
    <text evidence="7">The sequence shown here is derived from an EMBL/GenBank/DDBJ whole genome shotgun (WGS) entry which is preliminary data.</text>
</comment>
<feature type="domain" description="Cation/H+ exchanger transmembrane" evidence="6">
    <location>
        <begin position="24"/>
        <end position="379"/>
    </location>
</feature>
<feature type="transmembrane region" description="Helical" evidence="5">
    <location>
        <begin position="339"/>
        <end position="359"/>
    </location>
</feature>
<keyword evidence="8" id="KW-1185">Reference proteome</keyword>
<dbReference type="Gene3D" id="1.20.1530.20">
    <property type="match status" value="1"/>
</dbReference>
<feature type="transmembrane region" description="Helical" evidence="5">
    <location>
        <begin position="99"/>
        <end position="122"/>
    </location>
</feature>
<dbReference type="OrthoDB" id="8617652at2"/>
<feature type="transmembrane region" description="Helical" evidence="5">
    <location>
        <begin position="231"/>
        <end position="259"/>
    </location>
</feature>
<dbReference type="RefSeq" id="WP_112991153.1">
    <property type="nucleotide sequence ID" value="NZ_PTLZ01000001.1"/>
</dbReference>
<proteinExistence type="predicted"/>
<evidence type="ECO:0000256" key="3">
    <source>
        <dbReference type="ARBA" id="ARBA00022989"/>
    </source>
</evidence>
<evidence type="ECO:0000313" key="8">
    <source>
        <dbReference type="Proteomes" id="UP000294737"/>
    </source>
</evidence>
<feature type="transmembrane region" description="Helical" evidence="5">
    <location>
        <begin position="12"/>
        <end position="34"/>
    </location>
</feature>
<comment type="subcellular location">
    <subcellularLocation>
        <location evidence="1">Membrane</location>
        <topology evidence="1">Multi-pass membrane protein</topology>
    </subcellularLocation>
</comment>
<gene>
    <name evidence="7" type="ORF">EV677_1021</name>
</gene>
<evidence type="ECO:0000256" key="5">
    <source>
        <dbReference type="SAM" id="Phobius"/>
    </source>
</evidence>
<evidence type="ECO:0000259" key="6">
    <source>
        <dbReference type="Pfam" id="PF00999"/>
    </source>
</evidence>
<evidence type="ECO:0000256" key="1">
    <source>
        <dbReference type="ARBA" id="ARBA00004141"/>
    </source>
</evidence>
<dbReference type="Pfam" id="PF00999">
    <property type="entry name" value="Na_H_Exchanger"/>
    <property type="match status" value="1"/>
</dbReference>
<evidence type="ECO:0000313" key="7">
    <source>
        <dbReference type="EMBL" id="TDN94474.1"/>
    </source>
</evidence>
<feature type="transmembrane region" description="Helical" evidence="5">
    <location>
        <begin position="41"/>
        <end position="59"/>
    </location>
</feature>
<dbReference type="EMBL" id="SNWF01000004">
    <property type="protein sequence ID" value="TDN94474.1"/>
    <property type="molecule type" value="Genomic_DNA"/>
</dbReference>
<name>A0A4R6GJK4_9BURK</name>
<dbReference type="GO" id="GO:0016020">
    <property type="term" value="C:membrane"/>
    <property type="evidence" value="ECO:0007669"/>
    <property type="project" value="UniProtKB-SubCell"/>
</dbReference>
<dbReference type="PANTHER" id="PTHR43021">
    <property type="entry name" value="NA(+)/H(+) ANTIPORTER-RELATED"/>
    <property type="match status" value="1"/>
</dbReference>
<organism evidence="7 8">
    <name type="scientific">Herminiimonas fonticola</name>
    <dbReference type="NCBI Taxonomy" id="303380"/>
    <lineage>
        <taxon>Bacteria</taxon>
        <taxon>Pseudomonadati</taxon>
        <taxon>Pseudomonadota</taxon>
        <taxon>Betaproteobacteria</taxon>
        <taxon>Burkholderiales</taxon>
        <taxon>Oxalobacteraceae</taxon>
        <taxon>Herminiimonas</taxon>
    </lineage>
</organism>
<feature type="transmembrane region" description="Helical" evidence="5">
    <location>
        <begin position="160"/>
        <end position="183"/>
    </location>
</feature>
<keyword evidence="4 5" id="KW-0472">Membrane</keyword>
<dbReference type="InterPro" id="IPR038770">
    <property type="entry name" value="Na+/solute_symporter_sf"/>
</dbReference>
<feature type="transmembrane region" description="Helical" evidence="5">
    <location>
        <begin position="128"/>
        <end position="148"/>
    </location>
</feature>
<dbReference type="PANTHER" id="PTHR43021:SF2">
    <property type="entry name" value="CATION_H+ EXCHANGER DOMAIN-CONTAINING PROTEIN"/>
    <property type="match status" value="1"/>
</dbReference>